<comment type="caution">
    <text evidence="2">The sequence shown here is derived from an EMBL/GenBank/DDBJ whole genome shotgun (WGS) entry which is preliminary data.</text>
</comment>
<keyword evidence="1" id="KW-0812">Transmembrane</keyword>
<dbReference type="InterPro" id="IPR045749">
    <property type="entry name" value="DUF6090"/>
</dbReference>
<dbReference type="Proteomes" id="UP000236641">
    <property type="component" value="Unassembled WGS sequence"/>
</dbReference>
<organism evidence="2 3">
    <name type="scientific">Hanstruepera neustonica</name>
    <dbReference type="NCBI Taxonomy" id="1445657"/>
    <lineage>
        <taxon>Bacteria</taxon>
        <taxon>Pseudomonadati</taxon>
        <taxon>Bacteroidota</taxon>
        <taxon>Flavobacteriia</taxon>
        <taxon>Flavobacteriales</taxon>
        <taxon>Flavobacteriaceae</taxon>
        <taxon>Hanstruepera</taxon>
    </lineage>
</organism>
<keyword evidence="1" id="KW-0472">Membrane</keyword>
<evidence type="ECO:0000313" key="2">
    <source>
        <dbReference type="EMBL" id="PNQ73119.1"/>
    </source>
</evidence>
<dbReference type="EMBL" id="POWF01000004">
    <property type="protein sequence ID" value="PNQ73119.1"/>
    <property type="molecule type" value="Genomic_DNA"/>
</dbReference>
<evidence type="ECO:0000256" key="1">
    <source>
        <dbReference type="SAM" id="Phobius"/>
    </source>
</evidence>
<name>A0A2K1DYL0_9FLAO</name>
<reference evidence="2 3" key="1">
    <citation type="submission" date="2018-01" db="EMBL/GenBank/DDBJ databases">
        <title>The draft genome of Hanstruepera neustonica JCM19743.</title>
        <authorList>
            <person name="He R.-H."/>
            <person name="Du Z.-J."/>
        </authorList>
    </citation>
    <scope>NUCLEOTIDE SEQUENCE [LARGE SCALE GENOMIC DNA]</scope>
    <source>
        <strain evidence="2 3">JCM19743</strain>
    </source>
</reference>
<dbReference type="AlphaFoldDB" id="A0A2K1DYL0"/>
<sequence length="245" mass="28566">MTNKMIKFFRKIRQNLLSENKTGKYLKYAIGEIILVVIGILIALQINNWNNDRNDRKLEKHYLAGLINDLKSDSIAVSDLKTMSNEQVRRKEKLYEYFDGYQFSKDSIAYFFAIQWGMPVGFVPNTATIDEMRSAGGVSLIEKQDIRKKIIELYNTYQEFINGDQAYYERNRFELRKLAFKIPNVFDKESLKNAIEPDIVNALKNDELRNSVMANYAFGVNNELKVLQEKNAELLKLLTMYLSDL</sequence>
<gene>
    <name evidence="2" type="ORF">C1T31_09010</name>
</gene>
<protein>
    <submittedName>
        <fullName evidence="2">Uncharacterized protein</fullName>
    </submittedName>
</protein>
<evidence type="ECO:0000313" key="3">
    <source>
        <dbReference type="Proteomes" id="UP000236641"/>
    </source>
</evidence>
<keyword evidence="3" id="KW-1185">Reference proteome</keyword>
<feature type="transmembrane region" description="Helical" evidence="1">
    <location>
        <begin position="25"/>
        <end position="46"/>
    </location>
</feature>
<keyword evidence="1" id="KW-1133">Transmembrane helix</keyword>
<accession>A0A2K1DYL0</accession>
<proteinExistence type="predicted"/>
<dbReference type="Pfam" id="PF19578">
    <property type="entry name" value="DUF6090"/>
    <property type="match status" value="1"/>
</dbReference>